<evidence type="ECO:0008006" key="5">
    <source>
        <dbReference type="Google" id="ProtNLM"/>
    </source>
</evidence>
<feature type="region of interest" description="Disordered" evidence="1">
    <location>
        <begin position="122"/>
        <end position="167"/>
    </location>
</feature>
<reference evidence="3 4" key="1">
    <citation type="submission" date="2019-04" db="EMBL/GenBank/DDBJ databases">
        <title>The sequence and de novo assembly of Takifugu bimaculatus genome using PacBio and Hi-C technologies.</title>
        <authorList>
            <person name="Xu P."/>
            <person name="Liu B."/>
            <person name="Zhou Z."/>
        </authorList>
    </citation>
    <scope>NUCLEOTIDE SEQUENCE [LARGE SCALE GENOMIC DNA]</scope>
    <source>
        <strain evidence="3">TB-2018</strain>
        <tissue evidence="3">Muscle</tissue>
    </source>
</reference>
<organism evidence="3 4">
    <name type="scientific">Takifugu bimaculatus</name>
    <dbReference type="NCBI Taxonomy" id="433685"/>
    <lineage>
        <taxon>Eukaryota</taxon>
        <taxon>Metazoa</taxon>
        <taxon>Chordata</taxon>
        <taxon>Craniata</taxon>
        <taxon>Vertebrata</taxon>
        <taxon>Euteleostomi</taxon>
        <taxon>Actinopterygii</taxon>
        <taxon>Neopterygii</taxon>
        <taxon>Teleostei</taxon>
        <taxon>Neoteleostei</taxon>
        <taxon>Acanthomorphata</taxon>
        <taxon>Eupercaria</taxon>
        <taxon>Tetraodontiformes</taxon>
        <taxon>Tetradontoidea</taxon>
        <taxon>Tetraodontidae</taxon>
        <taxon>Takifugu</taxon>
    </lineage>
</organism>
<feature type="chain" id="PRO_5021446051" description="Secreted protein" evidence="2">
    <location>
        <begin position="25"/>
        <end position="183"/>
    </location>
</feature>
<evidence type="ECO:0000313" key="3">
    <source>
        <dbReference type="EMBL" id="TNM89602.1"/>
    </source>
</evidence>
<dbReference type="AlphaFoldDB" id="A0A4Z2BBR2"/>
<keyword evidence="2" id="KW-0732">Signal</keyword>
<evidence type="ECO:0000256" key="2">
    <source>
        <dbReference type="SAM" id="SignalP"/>
    </source>
</evidence>
<sequence>MWVNWGHQLCRMFFSLHVVFLSVAIVESSASSADQKDCTRSIGVEYRGAQQISSSGLTVFKLDRRHQRLRCSHPSGLTDRCRRSQLLPKPRLLREALVLHRWSRRDGPETVLHHRLHAQPVQLADKGQESHGRKFSSRRTALDTPWPQVIGREQQPHRGDSFSLAATTSLASRPLNCRGRKLD</sequence>
<name>A0A4Z2BBR2_9TELE</name>
<protein>
    <recommendedName>
        <fullName evidence="5">Secreted protein</fullName>
    </recommendedName>
</protein>
<dbReference type="EMBL" id="SWLE01000017">
    <property type="protein sequence ID" value="TNM89602.1"/>
    <property type="molecule type" value="Genomic_DNA"/>
</dbReference>
<feature type="signal peptide" evidence="2">
    <location>
        <begin position="1"/>
        <end position="24"/>
    </location>
</feature>
<evidence type="ECO:0000256" key="1">
    <source>
        <dbReference type="SAM" id="MobiDB-lite"/>
    </source>
</evidence>
<keyword evidence="4" id="KW-1185">Reference proteome</keyword>
<proteinExistence type="predicted"/>
<dbReference type="Proteomes" id="UP000516260">
    <property type="component" value="Chromosome 4"/>
</dbReference>
<evidence type="ECO:0000313" key="4">
    <source>
        <dbReference type="Proteomes" id="UP000516260"/>
    </source>
</evidence>
<gene>
    <name evidence="3" type="ORF">fugu_003836</name>
</gene>
<accession>A0A4Z2BBR2</accession>
<comment type="caution">
    <text evidence="3">The sequence shown here is derived from an EMBL/GenBank/DDBJ whole genome shotgun (WGS) entry which is preliminary data.</text>
</comment>